<evidence type="ECO:0000313" key="14">
    <source>
        <dbReference type="Proteomes" id="UP000618051"/>
    </source>
</evidence>
<name>A0A835U0T2_9PASS</name>
<keyword evidence="9" id="KW-0576">Peroxisome</keyword>
<evidence type="ECO:0000256" key="3">
    <source>
        <dbReference type="ARBA" id="ARBA00004831"/>
    </source>
</evidence>
<comment type="similarity">
    <text evidence="4">Belongs to the uricase family.</text>
</comment>
<keyword evidence="7" id="KW-0659">Purine metabolism</keyword>
<sequence length="412" mass="47241">IKDIEVLNCEYGKNTIKFLRLHREGKKHFVKEVEVCAHLRLTSPQEYLEGNNSLVIPTDTIKNIVLVLAKKNGISSLEQFAIDICNHFMTTFCQVAYVKTYIQEVPWQRLHEDGVPHIHSFICVPDGIRFCEAEQCRNGPLVVFAGIKDLKLMKTTQSGFEGFYKNEHTTLPERHDRILCGELFCKWSYGECKDFDFDCIWKKIRECILEAFAGPPDCGEYSPSYQKTVNCIQMLVLSRVSQVQVIEVVLNNTFYNVVDMKNLGLNNDKEVLVPVEAPYGSCACTLGRKKFFEAQGHMLRDERKYLEFLTCLERFLCATQADSNSPLCQDDLNTSITLSSANNQGDWLSFKSSHHPFCSKPDAGENRDTSQKRRKHMNLHISQSTLEYLQHTAFSITPRNMQKQPKPFLSVL</sequence>
<dbReference type="UniPathway" id="UPA00394">
    <property type="reaction ID" value="UER00650"/>
</dbReference>
<evidence type="ECO:0000256" key="2">
    <source>
        <dbReference type="ARBA" id="ARBA00004275"/>
    </source>
</evidence>
<keyword evidence="14" id="KW-1185">Reference proteome</keyword>
<reference evidence="13 14" key="2">
    <citation type="journal article" date="2021" name="J. Hered.">
        <title>Feather Gene Expression Elucidates the Developmental Basis of Plumage Iridescence in African Starlings.</title>
        <authorList>
            <person name="Rubenstein D.R."/>
            <person name="Corvelo A."/>
            <person name="MacManes M.D."/>
            <person name="Maia R."/>
            <person name="Narzisi G."/>
            <person name="Rousaki A."/>
            <person name="Vandenabeele P."/>
            <person name="Shawkey M.D."/>
            <person name="Solomon J."/>
        </authorList>
    </citation>
    <scope>NUCLEOTIDE SEQUENCE [LARGE SCALE GENOMIC DNA]</scope>
    <source>
        <strain evidence="13">SS15</strain>
    </source>
</reference>
<dbReference type="NCBIfam" id="TIGR03383">
    <property type="entry name" value="urate_oxi"/>
    <property type="match status" value="1"/>
</dbReference>
<dbReference type="FunFam" id="3.10.270.10:FF:000001">
    <property type="entry name" value="Uricase"/>
    <property type="match status" value="1"/>
</dbReference>
<dbReference type="PANTHER" id="PTHR42874:SF1">
    <property type="entry name" value="URICASE"/>
    <property type="match status" value="1"/>
</dbReference>
<dbReference type="GO" id="GO:0006145">
    <property type="term" value="P:purine nucleobase catabolic process"/>
    <property type="evidence" value="ECO:0007669"/>
    <property type="project" value="TreeGrafter"/>
</dbReference>
<dbReference type="OrthoDB" id="9992118at2759"/>
<evidence type="ECO:0000256" key="6">
    <source>
        <dbReference type="ARBA" id="ARBA00017098"/>
    </source>
</evidence>
<comment type="subcellular location">
    <subcellularLocation>
        <location evidence="2">Peroxisome</location>
    </subcellularLocation>
</comment>
<proteinExistence type="inferred from homology"/>
<reference evidence="12" key="1">
    <citation type="submission" date="2020-10" db="EMBL/GenBank/DDBJ databases">
        <title>Feather gene expression reveals the developmental basis of iridescence in African starlings.</title>
        <authorList>
            <person name="Rubenstein D.R."/>
        </authorList>
    </citation>
    <scope>NUCLEOTIDE SEQUENCE</scope>
    <source>
        <strain evidence="12">SS15</strain>
        <tissue evidence="12">Liver</tissue>
    </source>
</reference>
<dbReference type="InterPro" id="IPR002042">
    <property type="entry name" value="Uricase"/>
</dbReference>
<evidence type="ECO:0000256" key="1">
    <source>
        <dbReference type="ARBA" id="ARBA00003860"/>
    </source>
</evidence>
<dbReference type="SUPFAM" id="SSF55620">
    <property type="entry name" value="Tetrahydrobiopterin biosynthesis enzymes-like"/>
    <property type="match status" value="2"/>
</dbReference>
<evidence type="ECO:0000313" key="13">
    <source>
        <dbReference type="EMBL" id="KAI1236719.1"/>
    </source>
</evidence>
<evidence type="ECO:0000256" key="7">
    <source>
        <dbReference type="ARBA" id="ARBA00022631"/>
    </source>
</evidence>
<reference evidence="13" key="3">
    <citation type="submission" date="2022-01" db="EMBL/GenBank/DDBJ databases">
        <authorList>
            <person name="Rubenstein D.R."/>
        </authorList>
    </citation>
    <scope>NUCLEOTIDE SEQUENCE</scope>
    <source>
        <strain evidence="13">SS15</strain>
        <tissue evidence="13">Liver</tissue>
    </source>
</reference>
<dbReference type="EMBL" id="JADDUC020000009">
    <property type="protein sequence ID" value="KAI1236719.1"/>
    <property type="molecule type" value="Genomic_DNA"/>
</dbReference>
<feature type="non-terminal residue" evidence="12">
    <location>
        <position position="1"/>
    </location>
</feature>
<evidence type="ECO:0000256" key="11">
    <source>
        <dbReference type="ARBA" id="ARBA00048818"/>
    </source>
</evidence>
<evidence type="ECO:0000256" key="10">
    <source>
        <dbReference type="ARBA" id="ARBA00031317"/>
    </source>
</evidence>
<dbReference type="Gene3D" id="3.10.270.10">
    <property type="entry name" value="Urate Oxidase"/>
    <property type="match status" value="1"/>
</dbReference>
<protein>
    <recommendedName>
        <fullName evidence="6">Uricase</fullName>
        <ecNumber evidence="5">1.7.3.3</ecNumber>
    </recommendedName>
    <alternativeName>
        <fullName evidence="10">Urate oxidase</fullName>
    </alternativeName>
</protein>
<comment type="catalytic activity">
    <reaction evidence="11">
        <text>urate + O2 + H2O = 5-hydroxyisourate + H2O2</text>
        <dbReference type="Rhea" id="RHEA:21368"/>
        <dbReference type="ChEBI" id="CHEBI:15377"/>
        <dbReference type="ChEBI" id="CHEBI:15379"/>
        <dbReference type="ChEBI" id="CHEBI:16240"/>
        <dbReference type="ChEBI" id="CHEBI:17775"/>
        <dbReference type="ChEBI" id="CHEBI:18072"/>
        <dbReference type="EC" id="1.7.3.3"/>
    </reaction>
</comment>
<dbReference type="GO" id="GO:0005777">
    <property type="term" value="C:peroxisome"/>
    <property type="evidence" value="ECO:0007669"/>
    <property type="project" value="UniProtKB-SubCell"/>
</dbReference>
<gene>
    <name evidence="13" type="ORF">IHE44_0014972</name>
    <name evidence="12" type="ORF">IHE44_013846</name>
</gene>
<evidence type="ECO:0000256" key="4">
    <source>
        <dbReference type="ARBA" id="ARBA00009760"/>
    </source>
</evidence>
<dbReference type="EC" id="1.7.3.3" evidence="5"/>
<accession>A0A835U0T2</accession>
<evidence type="ECO:0000256" key="8">
    <source>
        <dbReference type="ARBA" id="ARBA00023002"/>
    </source>
</evidence>
<comment type="pathway">
    <text evidence="3">Purine metabolism; urate degradation; (S)-allantoin from urate: step 1/3.</text>
</comment>
<comment type="caution">
    <text evidence="12">The sequence shown here is derived from an EMBL/GenBank/DDBJ whole genome shotgun (WGS) entry which is preliminary data.</text>
</comment>
<feature type="non-terminal residue" evidence="12">
    <location>
        <position position="412"/>
    </location>
</feature>
<comment type="function">
    <text evidence="1">Catalyzes the oxidation of uric acid to 5-hydroxyisourate, which is further processed to form (S)-allantoin.</text>
</comment>
<dbReference type="PRINTS" id="PR00093">
    <property type="entry name" value="URICASE"/>
</dbReference>
<dbReference type="GO" id="GO:0004846">
    <property type="term" value="F:urate oxidase activity"/>
    <property type="evidence" value="ECO:0007669"/>
    <property type="project" value="UniProtKB-EC"/>
</dbReference>
<dbReference type="EMBL" id="JADDUC010000009">
    <property type="protein sequence ID" value="KAG0131321.1"/>
    <property type="molecule type" value="Genomic_DNA"/>
</dbReference>
<dbReference type="Proteomes" id="UP000618051">
    <property type="component" value="Unassembled WGS sequence"/>
</dbReference>
<keyword evidence="8" id="KW-0560">Oxidoreductase</keyword>
<evidence type="ECO:0000256" key="5">
    <source>
        <dbReference type="ARBA" id="ARBA00012598"/>
    </source>
</evidence>
<dbReference type="GO" id="GO:0019628">
    <property type="term" value="P:urate catabolic process"/>
    <property type="evidence" value="ECO:0007669"/>
    <property type="project" value="UniProtKB-UniPathway"/>
</dbReference>
<evidence type="ECO:0000313" key="12">
    <source>
        <dbReference type="EMBL" id="KAG0131321.1"/>
    </source>
</evidence>
<evidence type="ECO:0000256" key="9">
    <source>
        <dbReference type="ARBA" id="ARBA00023140"/>
    </source>
</evidence>
<dbReference type="PANTHER" id="PTHR42874">
    <property type="entry name" value="URICASE"/>
    <property type="match status" value="1"/>
</dbReference>
<organism evidence="12">
    <name type="scientific">Lamprotornis superbus</name>
    <dbReference type="NCBI Taxonomy" id="245042"/>
    <lineage>
        <taxon>Eukaryota</taxon>
        <taxon>Metazoa</taxon>
        <taxon>Chordata</taxon>
        <taxon>Craniata</taxon>
        <taxon>Vertebrata</taxon>
        <taxon>Euteleostomi</taxon>
        <taxon>Archelosauria</taxon>
        <taxon>Archosauria</taxon>
        <taxon>Dinosauria</taxon>
        <taxon>Saurischia</taxon>
        <taxon>Theropoda</taxon>
        <taxon>Coelurosauria</taxon>
        <taxon>Aves</taxon>
        <taxon>Neognathae</taxon>
        <taxon>Neoaves</taxon>
        <taxon>Telluraves</taxon>
        <taxon>Australaves</taxon>
        <taxon>Passeriformes</taxon>
        <taxon>Sturnidae</taxon>
        <taxon>Lamprotornis</taxon>
    </lineage>
</organism>
<dbReference type="AlphaFoldDB" id="A0A835U0T2"/>
<dbReference type="Pfam" id="PF01014">
    <property type="entry name" value="Uricase"/>
    <property type="match status" value="2"/>
</dbReference>